<keyword evidence="14" id="KW-0472">Membrane</keyword>
<evidence type="ECO:0000256" key="7">
    <source>
        <dbReference type="ARBA" id="ARBA00022777"/>
    </source>
</evidence>
<dbReference type="SUPFAM" id="SSF55785">
    <property type="entry name" value="PYP-like sensor domain (PAS domain)"/>
    <property type="match status" value="2"/>
</dbReference>
<evidence type="ECO:0000259" key="18">
    <source>
        <dbReference type="PROSITE" id="PS50885"/>
    </source>
</evidence>
<feature type="transmembrane region" description="Helical" evidence="14">
    <location>
        <begin position="7"/>
        <end position="27"/>
    </location>
</feature>
<dbReference type="PROSITE" id="PS50894">
    <property type="entry name" value="HPT"/>
    <property type="match status" value="1"/>
</dbReference>
<dbReference type="FunFam" id="3.30.565.10:FF:000010">
    <property type="entry name" value="Sensor histidine kinase RcsC"/>
    <property type="match status" value="1"/>
</dbReference>
<feature type="domain" description="HPt" evidence="19">
    <location>
        <begin position="1241"/>
        <end position="1334"/>
    </location>
</feature>
<evidence type="ECO:0000256" key="9">
    <source>
        <dbReference type="ARBA" id="ARBA00023012"/>
    </source>
</evidence>
<evidence type="ECO:0000256" key="5">
    <source>
        <dbReference type="ARBA" id="ARBA00022679"/>
    </source>
</evidence>
<dbReference type="GO" id="GO:0005524">
    <property type="term" value="F:ATP binding"/>
    <property type="evidence" value="ECO:0007669"/>
    <property type="project" value="UniProtKB-KW"/>
</dbReference>
<evidence type="ECO:0000256" key="12">
    <source>
        <dbReference type="PROSITE-ProRule" id="PRU00110"/>
    </source>
</evidence>
<keyword evidence="21" id="KW-1185">Reference proteome</keyword>
<dbReference type="Gene3D" id="1.10.287.130">
    <property type="match status" value="1"/>
</dbReference>
<dbReference type="InterPro" id="IPR036641">
    <property type="entry name" value="HPT_dom_sf"/>
</dbReference>
<keyword evidence="14" id="KW-0812">Transmembrane</keyword>
<dbReference type="SUPFAM" id="SSF55874">
    <property type="entry name" value="ATPase domain of HSP90 chaperone/DNA topoisomerase II/histidine kinase"/>
    <property type="match status" value="1"/>
</dbReference>
<comment type="catalytic activity">
    <reaction evidence="1">
        <text>ATP + protein L-histidine = ADP + protein N-phospho-L-histidine.</text>
        <dbReference type="EC" id="2.7.13.3"/>
    </reaction>
</comment>
<dbReference type="CDD" id="cd00082">
    <property type="entry name" value="HisKA"/>
    <property type="match status" value="1"/>
</dbReference>
<dbReference type="Gene3D" id="3.30.450.20">
    <property type="entry name" value="PAS domain"/>
    <property type="match status" value="2"/>
</dbReference>
<dbReference type="SMART" id="SM00448">
    <property type="entry name" value="REC"/>
    <property type="match status" value="1"/>
</dbReference>
<comment type="subunit">
    <text evidence="10">At low DSF concentrations, interacts with RpfF.</text>
</comment>
<evidence type="ECO:0000256" key="14">
    <source>
        <dbReference type="SAM" id="Phobius"/>
    </source>
</evidence>
<dbReference type="InterPro" id="IPR036097">
    <property type="entry name" value="HisK_dim/P_sf"/>
</dbReference>
<evidence type="ECO:0000259" key="17">
    <source>
        <dbReference type="PROSITE" id="PS50112"/>
    </source>
</evidence>
<evidence type="ECO:0000256" key="3">
    <source>
        <dbReference type="ARBA" id="ARBA00012438"/>
    </source>
</evidence>
<organism evidence="20 21">
    <name type="scientific">Ferrovibrio terrae</name>
    <dbReference type="NCBI Taxonomy" id="2594003"/>
    <lineage>
        <taxon>Bacteria</taxon>
        <taxon>Pseudomonadati</taxon>
        <taxon>Pseudomonadota</taxon>
        <taxon>Alphaproteobacteria</taxon>
        <taxon>Rhodospirillales</taxon>
        <taxon>Rhodospirillaceae</taxon>
        <taxon>Ferrovibrio</taxon>
    </lineage>
</organism>
<evidence type="ECO:0000256" key="2">
    <source>
        <dbReference type="ARBA" id="ARBA00004370"/>
    </source>
</evidence>
<keyword evidence="4 13" id="KW-0597">Phosphoprotein</keyword>
<evidence type="ECO:0000259" key="16">
    <source>
        <dbReference type="PROSITE" id="PS50110"/>
    </source>
</evidence>
<sequence>MRYEYKLPVLIGAIALLVGLAVVGSIWPTTERGLSTAAIDKLNSAAESRRAAVIREIIDIREEVAVAARRQDIQDAMRRLSNAFKRMTPEQVEDLRRAYGSESRFPVGARQAVDDADDGSLYSTIHREVHNNIRRLAQIKGIRDVKLINDAGDIVYTTRKDDDFGTNVLNGPYANTELAKLYTRALAHVPLGDTAFADFSRYAPAGGEGLAFVASKLNVDLQHAIGALVLSFSSERISQIVLDPTGLGETGEVLLVGPDYLMRSDSRFSSNAFLMARMDGEPVRGALAGKEAQQTATDVRGQPVLALYKPVNLDGVTWALITQAGTRELFAALEEGHRTAITSALAAVLIVSLIGFFFARTLTRPIRKLSEVMTGLSSGNLAIGVPYVERSDEIGAMAQAVREFKAAYERNDNLARSVAQKEQRLAELLNRTPLGVLVATPGLQVRFINERALGILGLAHSVSDPDHLEQVTAAIDWAQVGEYFKRAFTAGGHGPKDIKYFRLASNQSRILTAAASRIKFGDEDCLISFVEDVTERRDAERQLEKERNLSAALFEGAPDATVIVDAEGNIVHFNHMAESLFGYRRTDVIGRPVEMLMPERFRGGHVQIRDEFLNHATARSMGTGRPLAARRSDGTEFPIDVSLSPIAGEKLVSAAVRDITQRREAEQALLQAKETAEEATRAKSSFLAMMSHEIRTPMNGVMSMVEMLDSTDLDSDQRDISRVIRSSAEALLTIINDILDFSKIEAGKFDLEAVPFDLAAVSENAAEVMALNAHDKAVRLLVEVDPNIPVKLLGDPNRLRQVLINLLGNAVKFTEKGHVLLKARRLASRARGSVETIRFDVSDTGIGLSDDQVRRLFQAFQQADASTSRKFGGTGLGLTISKRIVELMGGEIGVHSIFGEGSTFWFEVPFQVVDPVLDAPPADISDLGVVMVGFDDTGGAIVQRYLTAAKITQVETAGHHDFEEALTAMARRVPVAVAFLLLRDSFLAVEAMERIRQLGLSNLKVLVATQRAMLSTMGRVKEDGASAVLPLPLPRQLFWRGLAYASGRVPDMGEHDIRSSVEAGWLPPSVAEARANRALILVAEDNKTNQHIIRRILTRMGYAHEIAENGEEALKMYEQGGYGLILSDYHMPVMDGFAMTTAIREVEEGSGTRLPIIALTADAMAATEQHCIAAGMDGFLTKPISTALLRSTIEKWMPQGTALRRHDGNGEVASATPVPTAPVNESSVFDLARIADIFGGYTMDAAELVQGFAGDLPDRITAIDAALRAGNAAEARDLVHALKGAGRSIGAVQLGECAAEMQSDLDAGNVPAAAARIAELQKQADSFSAAISALKPAA</sequence>
<evidence type="ECO:0000256" key="6">
    <source>
        <dbReference type="ARBA" id="ARBA00022741"/>
    </source>
</evidence>
<evidence type="ECO:0000256" key="4">
    <source>
        <dbReference type="ARBA" id="ARBA00022553"/>
    </source>
</evidence>
<keyword evidence="7" id="KW-0418">Kinase</keyword>
<dbReference type="RefSeq" id="WP_144258011.1">
    <property type="nucleotide sequence ID" value="NZ_CP041636.1"/>
</dbReference>
<dbReference type="Pfam" id="PF00672">
    <property type="entry name" value="HAMP"/>
    <property type="match status" value="1"/>
</dbReference>
<dbReference type="CDD" id="cd06225">
    <property type="entry name" value="HAMP"/>
    <property type="match status" value="1"/>
</dbReference>
<dbReference type="KEGG" id="fer:FNB15_17835"/>
<dbReference type="Gene3D" id="3.40.50.2300">
    <property type="match status" value="1"/>
</dbReference>
<evidence type="ECO:0000256" key="8">
    <source>
        <dbReference type="ARBA" id="ARBA00022840"/>
    </source>
</evidence>
<dbReference type="Pfam" id="PF02518">
    <property type="entry name" value="HATPase_c"/>
    <property type="match status" value="1"/>
</dbReference>
<dbReference type="InterPro" id="IPR036890">
    <property type="entry name" value="HATPase_C_sf"/>
</dbReference>
<dbReference type="OrthoDB" id="9810730at2"/>
<keyword evidence="14" id="KW-1133">Transmembrane helix</keyword>
<evidence type="ECO:0000313" key="20">
    <source>
        <dbReference type="EMBL" id="QDO99015.1"/>
    </source>
</evidence>
<keyword evidence="6" id="KW-0547">Nucleotide-binding</keyword>
<dbReference type="SUPFAM" id="SSF47384">
    <property type="entry name" value="Homodimeric domain of signal transducing histidine kinase"/>
    <property type="match status" value="1"/>
</dbReference>
<keyword evidence="5" id="KW-0808">Transferase</keyword>
<feature type="modified residue" description="4-aspartylphosphate" evidence="13">
    <location>
        <position position="1128"/>
    </location>
</feature>
<accession>A0A516H5L5</accession>
<dbReference type="CDD" id="cd00130">
    <property type="entry name" value="PAS"/>
    <property type="match status" value="1"/>
</dbReference>
<dbReference type="FunFam" id="1.10.287.130:FF:000002">
    <property type="entry name" value="Two-component osmosensing histidine kinase"/>
    <property type="match status" value="1"/>
</dbReference>
<feature type="domain" description="Histidine kinase" evidence="15">
    <location>
        <begin position="689"/>
        <end position="912"/>
    </location>
</feature>
<gene>
    <name evidence="20" type="ORF">FNB15_17835</name>
</gene>
<dbReference type="PRINTS" id="PR00344">
    <property type="entry name" value="BCTRLSENSOR"/>
</dbReference>
<dbReference type="EC" id="2.7.13.3" evidence="3"/>
<dbReference type="InterPro" id="IPR005467">
    <property type="entry name" value="His_kinase_dom"/>
</dbReference>
<dbReference type="SMART" id="SM00091">
    <property type="entry name" value="PAS"/>
    <property type="match status" value="2"/>
</dbReference>
<dbReference type="GO" id="GO:0000155">
    <property type="term" value="F:phosphorelay sensor kinase activity"/>
    <property type="evidence" value="ECO:0007669"/>
    <property type="project" value="InterPro"/>
</dbReference>
<dbReference type="PANTHER" id="PTHR45339:SF5">
    <property type="entry name" value="HISTIDINE KINASE"/>
    <property type="match status" value="1"/>
</dbReference>
<dbReference type="SUPFAM" id="SSF158472">
    <property type="entry name" value="HAMP domain-like"/>
    <property type="match status" value="1"/>
</dbReference>
<name>A0A516H5L5_9PROT</name>
<evidence type="ECO:0000313" key="21">
    <source>
        <dbReference type="Proteomes" id="UP000317496"/>
    </source>
</evidence>
<dbReference type="CDD" id="cd17546">
    <property type="entry name" value="REC_hyHK_CKI1_RcsC-like"/>
    <property type="match status" value="1"/>
</dbReference>
<dbReference type="InterPro" id="IPR003661">
    <property type="entry name" value="HisK_dim/P_dom"/>
</dbReference>
<dbReference type="InterPro" id="IPR035965">
    <property type="entry name" value="PAS-like_dom_sf"/>
</dbReference>
<feature type="domain" description="PAS" evidence="17">
    <location>
        <begin position="546"/>
        <end position="599"/>
    </location>
</feature>
<dbReference type="SMART" id="SM00388">
    <property type="entry name" value="HisKA"/>
    <property type="match status" value="1"/>
</dbReference>
<dbReference type="CDD" id="cd00088">
    <property type="entry name" value="HPT"/>
    <property type="match status" value="1"/>
</dbReference>
<dbReference type="PROSITE" id="PS50109">
    <property type="entry name" value="HIS_KIN"/>
    <property type="match status" value="1"/>
</dbReference>
<feature type="domain" description="Response regulatory" evidence="16">
    <location>
        <begin position="1079"/>
        <end position="1197"/>
    </location>
</feature>
<evidence type="ECO:0000256" key="1">
    <source>
        <dbReference type="ARBA" id="ARBA00000085"/>
    </source>
</evidence>
<reference evidence="20 21" key="1">
    <citation type="submission" date="2019-07" db="EMBL/GenBank/DDBJ databases">
        <title>Genome sequencing for Ferrovibrio sp. K5.</title>
        <authorList>
            <person name="Park S.-J."/>
        </authorList>
    </citation>
    <scope>NUCLEOTIDE SEQUENCE [LARGE SCALE GENOMIC DNA]</scope>
    <source>
        <strain evidence="20 21">K5</strain>
    </source>
</reference>
<protein>
    <recommendedName>
        <fullName evidence="11">Sensory/regulatory protein RpfC</fullName>
        <ecNumber evidence="3">2.7.13.3</ecNumber>
    </recommendedName>
</protein>
<dbReference type="EMBL" id="CP041636">
    <property type="protein sequence ID" value="QDO99015.1"/>
    <property type="molecule type" value="Genomic_DNA"/>
</dbReference>
<comment type="subcellular location">
    <subcellularLocation>
        <location evidence="2">Membrane</location>
    </subcellularLocation>
</comment>
<dbReference type="InterPro" id="IPR003594">
    <property type="entry name" value="HATPase_dom"/>
</dbReference>
<dbReference type="PROSITE" id="PS50112">
    <property type="entry name" value="PAS"/>
    <property type="match status" value="1"/>
</dbReference>
<feature type="modified residue" description="Phosphohistidine" evidence="12">
    <location>
        <position position="1280"/>
    </location>
</feature>
<dbReference type="Gene3D" id="6.10.340.10">
    <property type="match status" value="1"/>
</dbReference>
<dbReference type="NCBIfam" id="TIGR00229">
    <property type="entry name" value="sensory_box"/>
    <property type="match status" value="2"/>
</dbReference>
<dbReference type="Pfam" id="PF00072">
    <property type="entry name" value="Response_reg"/>
    <property type="match status" value="1"/>
</dbReference>
<dbReference type="SUPFAM" id="SSF52172">
    <property type="entry name" value="CheY-like"/>
    <property type="match status" value="1"/>
</dbReference>
<dbReference type="Gene3D" id="3.30.565.10">
    <property type="entry name" value="Histidine kinase-like ATPase, C-terminal domain"/>
    <property type="match status" value="1"/>
</dbReference>
<dbReference type="Pfam" id="PF13426">
    <property type="entry name" value="PAS_9"/>
    <property type="match status" value="1"/>
</dbReference>
<dbReference type="SUPFAM" id="SSF47226">
    <property type="entry name" value="Histidine-containing phosphotransfer domain, HPT domain"/>
    <property type="match status" value="1"/>
</dbReference>
<keyword evidence="9" id="KW-0902">Two-component regulatory system</keyword>
<evidence type="ECO:0000256" key="11">
    <source>
        <dbReference type="ARBA" id="ARBA00068150"/>
    </source>
</evidence>
<dbReference type="SMART" id="SM00387">
    <property type="entry name" value="HATPase_c"/>
    <property type="match status" value="1"/>
</dbReference>
<keyword evidence="8" id="KW-0067">ATP-binding</keyword>
<dbReference type="InterPro" id="IPR004358">
    <property type="entry name" value="Sig_transdc_His_kin-like_C"/>
</dbReference>
<evidence type="ECO:0000259" key="19">
    <source>
        <dbReference type="PROSITE" id="PS50894"/>
    </source>
</evidence>
<dbReference type="SMART" id="SM00304">
    <property type="entry name" value="HAMP"/>
    <property type="match status" value="1"/>
</dbReference>
<dbReference type="Gene3D" id="1.20.120.160">
    <property type="entry name" value="HPT domain"/>
    <property type="match status" value="1"/>
</dbReference>
<dbReference type="InterPro" id="IPR000014">
    <property type="entry name" value="PAS"/>
</dbReference>
<dbReference type="Proteomes" id="UP000317496">
    <property type="component" value="Chromosome"/>
</dbReference>
<dbReference type="InterPro" id="IPR001789">
    <property type="entry name" value="Sig_transdc_resp-reg_receiver"/>
</dbReference>
<feature type="domain" description="HAMP" evidence="18">
    <location>
        <begin position="360"/>
        <end position="413"/>
    </location>
</feature>
<dbReference type="InterPro" id="IPR011006">
    <property type="entry name" value="CheY-like_superfamily"/>
</dbReference>
<dbReference type="Pfam" id="PF01627">
    <property type="entry name" value="Hpt"/>
    <property type="match status" value="1"/>
</dbReference>
<dbReference type="PANTHER" id="PTHR45339">
    <property type="entry name" value="HYBRID SIGNAL TRANSDUCTION HISTIDINE KINASE J"/>
    <property type="match status" value="1"/>
</dbReference>
<dbReference type="PROSITE" id="PS50885">
    <property type="entry name" value="HAMP"/>
    <property type="match status" value="1"/>
</dbReference>
<proteinExistence type="predicted"/>
<dbReference type="Pfam" id="PF00512">
    <property type="entry name" value="HisKA"/>
    <property type="match status" value="1"/>
</dbReference>
<evidence type="ECO:0000259" key="15">
    <source>
        <dbReference type="PROSITE" id="PS50109"/>
    </source>
</evidence>
<dbReference type="InterPro" id="IPR008207">
    <property type="entry name" value="Sig_transdc_His_kin_Hpt_dom"/>
</dbReference>
<evidence type="ECO:0000256" key="10">
    <source>
        <dbReference type="ARBA" id="ARBA00064003"/>
    </source>
</evidence>
<dbReference type="InterPro" id="IPR003660">
    <property type="entry name" value="HAMP_dom"/>
</dbReference>
<dbReference type="CDD" id="cd16922">
    <property type="entry name" value="HATPase_EvgS-ArcB-TorS-like"/>
    <property type="match status" value="1"/>
</dbReference>
<dbReference type="GO" id="GO:0005886">
    <property type="term" value="C:plasma membrane"/>
    <property type="evidence" value="ECO:0007669"/>
    <property type="project" value="UniProtKB-SubCell"/>
</dbReference>
<evidence type="ECO:0000256" key="13">
    <source>
        <dbReference type="PROSITE-ProRule" id="PRU00169"/>
    </source>
</evidence>
<dbReference type="PROSITE" id="PS50110">
    <property type="entry name" value="RESPONSE_REGULATORY"/>
    <property type="match status" value="1"/>
</dbReference>